<organism evidence="2 3">
    <name type="scientific">Pontibacter populi</name>
    <dbReference type="NCBI Taxonomy" id="890055"/>
    <lineage>
        <taxon>Bacteria</taxon>
        <taxon>Pseudomonadati</taxon>
        <taxon>Bacteroidota</taxon>
        <taxon>Cytophagia</taxon>
        <taxon>Cytophagales</taxon>
        <taxon>Hymenobacteraceae</taxon>
        <taxon>Pontibacter</taxon>
    </lineage>
</organism>
<dbReference type="EMBL" id="JBEOKT010000019">
    <property type="protein sequence ID" value="MER2999214.1"/>
    <property type="molecule type" value="Genomic_DNA"/>
</dbReference>
<evidence type="ECO:0000313" key="3">
    <source>
        <dbReference type="Proteomes" id="UP001476807"/>
    </source>
</evidence>
<evidence type="ECO:0008006" key="4">
    <source>
        <dbReference type="Google" id="ProtNLM"/>
    </source>
</evidence>
<sequence>MRKAKLFGLLVMPALFAVGCSDEQDVMPSATLGASSTSLATGSGAPSGAHYNLNIIGVPKDKTADMTGNNGGRIFVKEYGKTRIGLTPAPAGEGFMVLDANGTDSDGATFQLPKDVSSEWKVYARIPGNRGGSVTITTCADMVNTGDGVYVEAEITCESITMDRARYGKFTDVSGSLLFVTVLADVLVDGEVVLEAGTYPLFDEAMEDYFWEYDNNGLKLLQLRFYPN</sequence>
<evidence type="ECO:0000256" key="1">
    <source>
        <dbReference type="SAM" id="SignalP"/>
    </source>
</evidence>
<reference evidence="2 3" key="1">
    <citation type="submission" date="2024-06" db="EMBL/GenBank/DDBJ databases">
        <title>Pontibacter populi HYL7-15.</title>
        <authorList>
            <person name="Kim M.K."/>
        </authorList>
    </citation>
    <scope>NUCLEOTIDE SEQUENCE [LARGE SCALE GENOMIC DNA]</scope>
    <source>
        <strain evidence="2 3">HYL7-15</strain>
    </source>
</reference>
<gene>
    <name evidence="2" type="ORF">ABS362_16810</name>
</gene>
<accession>A0ABV1RXT3</accession>
<dbReference type="RefSeq" id="WP_350413876.1">
    <property type="nucleotide sequence ID" value="NZ_JBEOKT010000019.1"/>
</dbReference>
<proteinExistence type="predicted"/>
<name>A0ABV1RXT3_9BACT</name>
<keyword evidence="1" id="KW-0732">Signal</keyword>
<comment type="caution">
    <text evidence="2">The sequence shown here is derived from an EMBL/GenBank/DDBJ whole genome shotgun (WGS) entry which is preliminary data.</text>
</comment>
<dbReference type="Proteomes" id="UP001476807">
    <property type="component" value="Unassembled WGS sequence"/>
</dbReference>
<evidence type="ECO:0000313" key="2">
    <source>
        <dbReference type="EMBL" id="MER2999214.1"/>
    </source>
</evidence>
<keyword evidence="3" id="KW-1185">Reference proteome</keyword>
<dbReference type="PROSITE" id="PS51257">
    <property type="entry name" value="PROKAR_LIPOPROTEIN"/>
    <property type="match status" value="1"/>
</dbReference>
<protein>
    <recommendedName>
        <fullName evidence="4">Lipoprotein</fullName>
    </recommendedName>
</protein>
<feature type="chain" id="PRO_5045846611" description="Lipoprotein" evidence="1">
    <location>
        <begin position="18"/>
        <end position="228"/>
    </location>
</feature>
<feature type="signal peptide" evidence="1">
    <location>
        <begin position="1"/>
        <end position="17"/>
    </location>
</feature>